<evidence type="ECO:0000313" key="1">
    <source>
        <dbReference type="EMBL" id="GAG35825.1"/>
    </source>
</evidence>
<dbReference type="EMBL" id="BARS01043083">
    <property type="protein sequence ID" value="GAG35825.1"/>
    <property type="molecule type" value="Genomic_DNA"/>
</dbReference>
<evidence type="ECO:0008006" key="2">
    <source>
        <dbReference type="Google" id="ProtNLM"/>
    </source>
</evidence>
<gene>
    <name evidence="1" type="ORF">S01H1_65279</name>
</gene>
<comment type="caution">
    <text evidence="1">The sequence shown here is derived from an EMBL/GenBank/DDBJ whole genome shotgun (WGS) entry which is preliminary data.</text>
</comment>
<feature type="non-terminal residue" evidence="1">
    <location>
        <position position="121"/>
    </location>
</feature>
<dbReference type="AlphaFoldDB" id="X0WYN1"/>
<proteinExistence type="predicted"/>
<sequence>MESRIEKDITLKLLDTLNESQTRWFVAREAIHLGHGGIKKMCELSGLSKPTVIKGIKELKSKEKLCEDGRIRRPGGGRKRLDDENPEILTILKDIMGETTAGDPMSLLKWTSKSTYQIRDR</sequence>
<organism evidence="1">
    <name type="scientific">marine sediment metagenome</name>
    <dbReference type="NCBI Taxonomy" id="412755"/>
    <lineage>
        <taxon>unclassified sequences</taxon>
        <taxon>metagenomes</taxon>
        <taxon>ecological metagenomes</taxon>
    </lineage>
</organism>
<name>X0WYN1_9ZZZZ</name>
<reference evidence="1" key="1">
    <citation type="journal article" date="2014" name="Front. Microbiol.">
        <title>High frequency of phylogenetically diverse reductive dehalogenase-homologous genes in deep subseafloor sedimentary metagenomes.</title>
        <authorList>
            <person name="Kawai M."/>
            <person name="Futagami T."/>
            <person name="Toyoda A."/>
            <person name="Takaki Y."/>
            <person name="Nishi S."/>
            <person name="Hori S."/>
            <person name="Arai W."/>
            <person name="Tsubouchi T."/>
            <person name="Morono Y."/>
            <person name="Uchiyama I."/>
            <person name="Ito T."/>
            <person name="Fujiyama A."/>
            <person name="Inagaki F."/>
            <person name="Takami H."/>
        </authorList>
    </citation>
    <scope>NUCLEOTIDE SEQUENCE</scope>
    <source>
        <strain evidence="1">Expedition CK06-06</strain>
    </source>
</reference>
<accession>X0WYN1</accession>
<protein>
    <recommendedName>
        <fullName evidence="2">ISAzo13 family transposase</fullName>
    </recommendedName>
</protein>